<keyword evidence="2" id="KW-1185">Reference proteome</keyword>
<reference evidence="1 2" key="1">
    <citation type="submission" date="2020-04" db="EMBL/GenBank/DDBJ databases">
        <title>Flammeovirga sp. SR4, a novel species isolated from seawater.</title>
        <authorList>
            <person name="Wang X."/>
        </authorList>
    </citation>
    <scope>NUCLEOTIDE SEQUENCE [LARGE SCALE GENOMIC DNA]</scope>
    <source>
        <strain evidence="1 2">SR4</strain>
    </source>
</reference>
<name>A0A7X8SI14_9BACT</name>
<evidence type="ECO:0000313" key="1">
    <source>
        <dbReference type="EMBL" id="NLR90595.1"/>
    </source>
</evidence>
<dbReference type="RefSeq" id="WP_168881321.1">
    <property type="nucleotide sequence ID" value="NZ_JABAIL010000002.1"/>
</dbReference>
<comment type="caution">
    <text evidence="1">The sequence shown here is derived from an EMBL/GenBank/DDBJ whole genome shotgun (WGS) entry which is preliminary data.</text>
</comment>
<protein>
    <recommendedName>
        <fullName evidence="3">DUF4180 domain-containing protein</fullName>
    </recommendedName>
</protein>
<evidence type="ECO:0008006" key="3">
    <source>
        <dbReference type="Google" id="ProtNLM"/>
    </source>
</evidence>
<evidence type="ECO:0000313" key="2">
    <source>
        <dbReference type="Proteomes" id="UP000585050"/>
    </source>
</evidence>
<gene>
    <name evidence="1" type="ORF">HGP29_05225</name>
</gene>
<dbReference type="AlphaFoldDB" id="A0A7X8SI14"/>
<sequence>MDYEIINNDDHILLTIKGEPDILVLNKALQESLSLVQTLSTPILFINGHQLNKNFKVFEKHHLISQLDEIGFSKDTNFFIMSDMSKEEKTLVETFGSNRSWKIKVFKYLDQVETIIKRTKTPVI</sequence>
<dbReference type="EMBL" id="JABAIL010000002">
    <property type="protein sequence ID" value="NLR90595.1"/>
    <property type="molecule type" value="Genomic_DNA"/>
</dbReference>
<dbReference type="Proteomes" id="UP000585050">
    <property type="component" value="Unassembled WGS sequence"/>
</dbReference>
<proteinExistence type="predicted"/>
<organism evidence="1 2">
    <name type="scientific">Flammeovirga agarivorans</name>
    <dbReference type="NCBI Taxonomy" id="2726742"/>
    <lineage>
        <taxon>Bacteria</taxon>
        <taxon>Pseudomonadati</taxon>
        <taxon>Bacteroidota</taxon>
        <taxon>Cytophagia</taxon>
        <taxon>Cytophagales</taxon>
        <taxon>Flammeovirgaceae</taxon>
        <taxon>Flammeovirga</taxon>
    </lineage>
</organism>
<accession>A0A7X8SI14</accession>